<dbReference type="InterPro" id="IPR033762">
    <property type="entry name" value="MCM_OB"/>
</dbReference>
<keyword evidence="5 11" id="KW-0378">Hydrolase</keyword>
<dbReference type="PRINTS" id="PR01660">
    <property type="entry name" value="MCMPROTEIN4"/>
</dbReference>
<dbReference type="GO" id="GO:1902975">
    <property type="term" value="P:mitotic DNA replication initiation"/>
    <property type="evidence" value="ECO:0007669"/>
    <property type="project" value="TreeGrafter"/>
</dbReference>
<evidence type="ECO:0000256" key="13">
    <source>
        <dbReference type="SAM" id="MobiDB-lite"/>
    </source>
</evidence>
<dbReference type="PROSITE" id="PS51450">
    <property type="entry name" value="LRR"/>
    <property type="match status" value="1"/>
</dbReference>
<feature type="compositionally biased region" description="Polar residues" evidence="13">
    <location>
        <begin position="73"/>
        <end position="84"/>
    </location>
</feature>
<evidence type="ECO:0000256" key="6">
    <source>
        <dbReference type="ARBA" id="ARBA00022806"/>
    </source>
</evidence>
<dbReference type="Gene3D" id="2.20.28.10">
    <property type="match status" value="1"/>
</dbReference>
<dbReference type="PROSITE" id="PS00847">
    <property type="entry name" value="MCM_1"/>
    <property type="match status" value="1"/>
</dbReference>
<feature type="compositionally biased region" description="Basic residues" evidence="13">
    <location>
        <begin position="56"/>
        <end position="72"/>
    </location>
</feature>
<dbReference type="GO" id="GO:0042555">
    <property type="term" value="C:MCM complex"/>
    <property type="evidence" value="ECO:0007669"/>
    <property type="project" value="UniProtKB-UniRule"/>
</dbReference>
<gene>
    <name evidence="15" type="primary">RvY_05192-1</name>
    <name evidence="15" type="synonym">RvY_05192.1</name>
    <name evidence="15" type="ORF">RvY_05192</name>
</gene>
<dbReference type="FunFam" id="3.40.50.300:FF:000217">
    <property type="entry name" value="DNA helicase"/>
    <property type="match status" value="1"/>
</dbReference>
<accession>A0A1D1UU99</accession>
<dbReference type="Pfam" id="PF00493">
    <property type="entry name" value="MCM"/>
    <property type="match status" value="1"/>
</dbReference>
<keyword evidence="9 11" id="KW-0539">Nucleus</keyword>
<dbReference type="PANTHER" id="PTHR11630:SF66">
    <property type="entry name" value="DNA REPLICATION LICENSING FACTOR MCM4"/>
    <property type="match status" value="1"/>
</dbReference>
<dbReference type="PROSITE" id="PS50051">
    <property type="entry name" value="MCM_2"/>
    <property type="match status" value="1"/>
</dbReference>
<proteinExistence type="inferred from homology"/>
<dbReference type="InterPro" id="IPR008047">
    <property type="entry name" value="MCM_4"/>
</dbReference>
<dbReference type="GO" id="GO:0005634">
    <property type="term" value="C:nucleus"/>
    <property type="evidence" value="ECO:0007669"/>
    <property type="project" value="UniProtKB-SubCell"/>
</dbReference>
<evidence type="ECO:0000259" key="14">
    <source>
        <dbReference type="PROSITE" id="PS50051"/>
    </source>
</evidence>
<keyword evidence="12" id="KW-0175">Coiled coil</keyword>
<comment type="catalytic activity">
    <reaction evidence="11">
        <text>ATP + H2O = ADP + phosphate + H(+)</text>
        <dbReference type="Rhea" id="RHEA:13065"/>
        <dbReference type="ChEBI" id="CHEBI:15377"/>
        <dbReference type="ChEBI" id="CHEBI:15378"/>
        <dbReference type="ChEBI" id="CHEBI:30616"/>
        <dbReference type="ChEBI" id="CHEBI:43474"/>
        <dbReference type="ChEBI" id="CHEBI:456216"/>
        <dbReference type="EC" id="3.6.4.12"/>
    </reaction>
</comment>
<feature type="compositionally biased region" description="Low complexity" evidence="13">
    <location>
        <begin position="33"/>
        <end position="43"/>
    </location>
</feature>
<dbReference type="Pfam" id="PF17855">
    <property type="entry name" value="MCM_lid"/>
    <property type="match status" value="1"/>
</dbReference>
<evidence type="ECO:0000256" key="10">
    <source>
        <dbReference type="RuleBase" id="RU004070"/>
    </source>
</evidence>
<dbReference type="SUPFAM" id="SSF52540">
    <property type="entry name" value="P-loop containing nucleoside triphosphate hydrolases"/>
    <property type="match status" value="1"/>
</dbReference>
<keyword evidence="4 10" id="KW-0547">Nucleotide-binding</keyword>
<sequence length="874" mass="97914">MDAEDVVPEPDELMVDGNAMDHDGVADPPANPDPDNVASPDSSLLIPSGPAEKNRGLVRHLHGISQRTKRSSRSGSVTGSQYATPPQAARGPNRLNESMNLLSPMRYTPGHAPQTPNSITTPGRRLARHDVGDGMEVPGHGRNAPPANDEQELYIWGTSVNINQCRVDFRHFLETFEKGPEDDLDDPDIVQTQDPNEAIATGKYYLDVMTEIAILEQPQLNLNCMHLKRYNDKLYFQLIAYPQEVIPMFDIAAMEIFNERYPARVLPGPIQVRPFNLHKTSVMRQMNPEDIDRLVSIHGMVIRTSNVVPELRDVVFMCNVCEHRVHGEIIRGKITEPTVCQNCNSTHSYGVMHNLSRFSDVQLVKLQESQEDMPPGQTPHTILVYVHDSLVDTVQAGDRIIVTGVYRAVSIRPNPRQQVIRAVYKTNIDVVHFQRKDKRRLNEVQEELEQLNLSEQRIRQIETLAARPDAYEALSRALAPSIYEQDDIKKGVLLQLLGGSKKDFSKVGRGRPRCEINVLMCGDPGTSKSQMLQYVHKVAPRGQYTSGKGSSAVGLTAYVTRDPDTRQFALQSGALVLSDNGVCCIDEFDKMNESTRSVLHEVMEQQTLSVAKAGIICQLNARTSILAAANPIESQWNKDKTIIENIQLPHTLLSRFDLIFLVLDPQDEAYDKRLARHLVSIYYRSQEEEAIEEVDLNLLKDFIAYARHHCNPKLDDTAGEELVQQYVEMRRIGKGRGQISAYPRQLESLIRLSEARAKVRLAKSVTSEDVKEAIRLHKEAMKQAATDPLSGRIDLSILTTGISTAARQRRAELAAKLKDYLQTKLGPGTFPHALIFDQFRAASTLTFTRDQFEEAVKELGEGVVTAVGRNLRVS</sequence>
<keyword evidence="7 10" id="KW-0067">ATP-binding</keyword>
<reference evidence="15 16" key="1">
    <citation type="journal article" date="2016" name="Nat. Commun.">
        <title>Extremotolerant tardigrade genome and improved radiotolerance of human cultured cells by tardigrade-unique protein.</title>
        <authorList>
            <person name="Hashimoto T."/>
            <person name="Horikawa D.D."/>
            <person name="Saito Y."/>
            <person name="Kuwahara H."/>
            <person name="Kozuka-Hata H."/>
            <person name="Shin-I T."/>
            <person name="Minakuchi Y."/>
            <person name="Ohishi K."/>
            <person name="Motoyama A."/>
            <person name="Aizu T."/>
            <person name="Enomoto A."/>
            <person name="Kondo K."/>
            <person name="Tanaka S."/>
            <person name="Hara Y."/>
            <person name="Koshikawa S."/>
            <person name="Sagara H."/>
            <person name="Miura T."/>
            <person name="Yokobori S."/>
            <person name="Miyagawa K."/>
            <person name="Suzuki Y."/>
            <person name="Kubo T."/>
            <person name="Oyama M."/>
            <person name="Kohara Y."/>
            <person name="Fujiyama A."/>
            <person name="Arakawa K."/>
            <person name="Katayama T."/>
            <person name="Toyoda A."/>
            <person name="Kunieda T."/>
        </authorList>
    </citation>
    <scope>NUCLEOTIDE SEQUENCE [LARGE SCALE GENOMIC DNA]</scope>
    <source>
        <strain evidence="15 16">YOKOZUNA-1</strain>
    </source>
</reference>
<dbReference type="GO" id="GO:0003697">
    <property type="term" value="F:single-stranded DNA binding"/>
    <property type="evidence" value="ECO:0007669"/>
    <property type="project" value="TreeGrafter"/>
</dbReference>
<dbReference type="Proteomes" id="UP000186922">
    <property type="component" value="Unassembled WGS sequence"/>
</dbReference>
<dbReference type="InterPro" id="IPR027417">
    <property type="entry name" value="P-loop_NTPase"/>
</dbReference>
<dbReference type="SUPFAM" id="SSF50249">
    <property type="entry name" value="Nucleic acid-binding proteins"/>
    <property type="match status" value="1"/>
</dbReference>
<evidence type="ECO:0000256" key="5">
    <source>
        <dbReference type="ARBA" id="ARBA00022801"/>
    </source>
</evidence>
<dbReference type="PRINTS" id="PR01657">
    <property type="entry name" value="MCMFAMILY"/>
</dbReference>
<feature type="compositionally biased region" description="Acidic residues" evidence="13">
    <location>
        <begin position="1"/>
        <end position="14"/>
    </location>
</feature>
<protein>
    <recommendedName>
        <fullName evidence="11">DNA replication licensing factor MCM4</fullName>
        <ecNumber evidence="11">3.6.4.12</ecNumber>
    </recommendedName>
</protein>
<dbReference type="InterPro" id="IPR027925">
    <property type="entry name" value="MCM_N"/>
</dbReference>
<dbReference type="InterPro" id="IPR001208">
    <property type="entry name" value="MCM_dom"/>
</dbReference>
<comment type="similarity">
    <text evidence="2 10">Belongs to the MCM family.</text>
</comment>
<dbReference type="EMBL" id="BDGG01000002">
    <property type="protein sequence ID" value="GAU93219.1"/>
    <property type="molecule type" value="Genomic_DNA"/>
</dbReference>
<evidence type="ECO:0000313" key="16">
    <source>
        <dbReference type="Proteomes" id="UP000186922"/>
    </source>
</evidence>
<evidence type="ECO:0000256" key="11">
    <source>
        <dbReference type="RuleBase" id="RU368062"/>
    </source>
</evidence>
<dbReference type="InterPro" id="IPR018525">
    <property type="entry name" value="MCM_CS"/>
</dbReference>
<dbReference type="InterPro" id="IPR012340">
    <property type="entry name" value="NA-bd_OB-fold"/>
</dbReference>
<keyword evidence="3 11" id="KW-0235">DNA replication</keyword>
<evidence type="ECO:0000256" key="8">
    <source>
        <dbReference type="ARBA" id="ARBA00023125"/>
    </source>
</evidence>
<dbReference type="FunFam" id="2.20.28.10:FF:000003">
    <property type="entry name" value="DNA helicase"/>
    <property type="match status" value="1"/>
</dbReference>
<name>A0A1D1UU99_RAMVA</name>
<dbReference type="Gene3D" id="3.30.1640.10">
    <property type="entry name" value="mini-chromosome maintenance (MCM) complex, chain A, domain 1"/>
    <property type="match status" value="1"/>
</dbReference>
<evidence type="ECO:0000313" key="15">
    <source>
        <dbReference type="EMBL" id="GAU93219.1"/>
    </source>
</evidence>
<dbReference type="CDD" id="cd17755">
    <property type="entry name" value="MCM4"/>
    <property type="match status" value="1"/>
</dbReference>
<comment type="subcellular location">
    <subcellularLocation>
        <location evidence="1">Nucleus</location>
    </subcellularLocation>
</comment>
<evidence type="ECO:0000256" key="12">
    <source>
        <dbReference type="SAM" id="Coils"/>
    </source>
</evidence>
<dbReference type="EC" id="3.6.4.12" evidence="11"/>
<comment type="caution">
    <text evidence="15">The sequence shown here is derived from an EMBL/GenBank/DDBJ whole genome shotgun (WGS) entry which is preliminary data.</text>
</comment>
<dbReference type="OrthoDB" id="10251574at2759"/>
<feature type="coiled-coil region" evidence="12">
    <location>
        <begin position="434"/>
        <end position="464"/>
    </location>
</feature>
<evidence type="ECO:0000256" key="2">
    <source>
        <dbReference type="ARBA" id="ARBA00008010"/>
    </source>
</evidence>
<dbReference type="AlphaFoldDB" id="A0A1D1UU99"/>
<dbReference type="Pfam" id="PF14551">
    <property type="entry name" value="MCM_N"/>
    <property type="match status" value="1"/>
</dbReference>
<organism evidence="15 16">
    <name type="scientific">Ramazzottius varieornatus</name>
    <name type="common">Water bear</name>
    <name type="synonym">Tardigrade</name>
    <dbReference type="NCBI Taxonomy" id="947166"/>
    <lineage>
        <taxon>Eukaryota</taxon>
        <taxon>Metazoa</taxon>
        <taxon>Ecdysozoa</taxon>
        <taxon>Tardigrada</taxon>
        <taxon>Eutardigrada</taxon>
        <taxon>Parachela</taxon>
        <taxon>Hypsibioidea</taxon>
        <taxon>Ramazzottiidae</taxon>
        <taxon>Ramazzottius</taxon>
    </lineage>
</organism>
<dbReference type="InterPro" id="IPR001611">
    <property type="entry name" value="Leu-rich_rpt"/>
</dbReference>
<comment type="subunit">
    <text evidence="11">Component of the MCM2-7 complex.</text>
</comment>
<keyword evidence="16" id="KW-1185">Reference proteome</keyword>
<feature type="region of interest" description="Disordered" evidence="13">
    <location>
        <begin position="110"/>
        <end position="148"/>
    </location>
</feature>
<comment type="function">
    <text evidence="11">Acts as component of the MCM2-7 complex (MCM complex) which is the replicative helicase essential for 'once per cell cycle' DNA replication initiation and elongation in eukaryotic cells. The active ATPase sites in the MCM2-7 ring are formed through the interaction surfaces of two neighboring subunits such that a critical structure of a conserved arginine finger motif is provided in trans relative to the ATP-binding site of the Walker A box of the adjacent subunit. The six ATPase active sites, however, are likely to contribute differentially to the complex helicase activity.</text>
</comment>
<dbReference type="Gene3D" id="2.40.50.140">
    <property type="entry name" value="Nucleic acid-binding proteins"/>
    <property type="match status" value="1"/>
</dbReference>
<dbReference type="InterPro" id="IPR041562">
    <property type="entry name" value="MCM_lid"/>
</dbReference>
<dbReference type="GO" id="GO:0016887">
    <property type="term" value="F:ATP hydrolysis activity"/>
    <property type="evidence" value="ECO:0007669"/>
    <property type="project" value="RHEA"/>
</dbReference>
<dbReference type="Pfam" id="PF17207">
    <property type="entry name" value="MCM_OB"/>
    <property type="match status" value="1"/>
</dbReference>
<dbReference type="SMART" id="SM00350">
    <property type="entry name" value="MCM"/>
    <property type="match status" value="1"/>
</dbReference>
<feature type="region of interest" description="Disordered" evidence="13">
    <location>
        <begin position="1"/>
        <end position="95"/>
    </location>
</feature>
<dbReference type="STRING" id="947166.A0A1D1UU99"/>
<evidence type="ECO:0000256" key="9">
    <source>
        <dbReference type="ARBA" id="ARBA00023242"/>
    </source>
</evidence>
<dbReference type="GO" id="GO:0000727">
    <property type="term" value="P:double-strand break repair via break-induced replication"/>
    <property type="evidence" value="ECO:0007669"/>
    <property type="project" value="TreeGrafter"/>
</dbReference>
<evidence type="ECO:0000256" key="1">
    <source>
        <dbReference type="ARBA" id="ARBA00004123"/>
    </source>
</evidence>
<dbReference type="GO" id="GO:0017116">
    <property type="term" value="F:single-stranded DNA helicase activity"/>
    <property type="evidence" value="ECO:0007669"/>
    <property type="project" value="TreeGrafter"/>
</dbReference>
<dbReference type="Gene3D" id="3.40.50.300">
    <property type="entry name" value="P-loop containing nucleotide triphosphate hydrolases"/>
    <property type="match status" value="1"/>
</dbReference>
<dbReference type="PANTHER" id="PTHR11630">
    <property type="entry name" value="DNA REPLICATION LICENSING FACTOR MCM FAMILY MEMBER"/>
    <property type="match status" value="1"/>
</dbReference>
<keyword evidence="8 10" id="KW-0238">DNA-binding</keyword>
<keyword evidence="6 11" id="KW-0347">Helicase</keyword>
<feature type="domain" description="MCM C-terminal AAA(+) ATPase" evidence="14">
    <location>
        <begin position="470"/>
        <end position="678"/>
    </location>
</feature>
<dbReference type="InterPro" id="IPR031327">
    <property type="entry name" value="MCM"/>
</dbReference>
<dbReference type="GO" id="GO:0006271">
    <property type="term" value="P:DNA strand elongation involved in DNA replication"/>
    <property type="evidence" value="ECO:0007669"/>
    <property type="project" value="TreeGrafter"/>
</dbReference>
<evidence type="ECO:0000256" key="4">
    <source>
        <dbReference type="ARBA" id="ARBA00022741"/>
    </source>
</evidence>
<evidence type="ECO:0000256" key="3">
    <source>
        <dbReference type="ARBA" id="ARBA00022705"/>
    </source>
</evidence>
<dbReference type="GO" id="GO:0005524">
    <property type="term" value="F:ATP binding"/>
    <property type="evidence" value="ECO:0007669"/>
    <property type="project" value="UniProtKB-UniRule"/>
</dbReference>
<evidence type="ECO:0000256" key="7">
    <source>
        <dbReference type="ARBA" id="ARBA00022840"/>
    </source>
</evidence>